<gene>
    <name evidence="2" type="ORF">NS331_11130</name>
</gene>
<evidence type="ECO:0000313" key="3">
    <source>
        <dbReference type="Proteomes" id="UP000072741"/>
    </source>
</evidence>
<feature type="domain" description="DUF6950" evidence="1">
    <location>
        <begin position="2"/>
        <end position="137"/>
    </location>
</feature>
<dbReference type="RefSeq" id="WP_058642054.1">
    <property type="nucleotide sequence ID" value="NZ_LDSL01000064.1"/>
</dbReference>
<comment type="caution">
    <text evidence="2">The sequence shown here is derived from an EMBL/GenBank/DDBJ whole genome shotgun (WGS) entry which is preliminary data.</text>
</comment>
<organism evidence="2 3">
    <name type="scientific">Pseudacidovorax intermedius</name>
    <dbReference type="NCBI Taxonomy" id="433924"/>
    <lineage>
        <taxon>Bacteria</taxon>
        <taxon>Pseudomonadati</taxon>
        <taxon>Pseudomonadota</taxon>
        <taxon>Betaproteobacteria</taxon>
        <taxon>Burkholderiales</taxon>
        <taxon>Comamonadaceae</taxon>
        <taxon>Pseudacidovorax</taxon>
    </lineage>
</organism>
<protein>
    <recommendedName>
        <fullName evidence="1">DUF6950 domain-containing protein</fullName>
    </recommendedName>
</protein>
<sequence>MKELDAFIDARRDQDFAYFERDCATLAADWVQLRTGADPLASLRLDGGPLASRRLLTALRHVRAHGGLHAAAVELLGPALPGLMACRGDIVLMRSGGRLGLVSGHAFGICTGQNLVAPGKDRLTFLGLTAGVAAWRV</sequence>
<dbReference type="InterPro" id="IPR053802">
    <property type="entry name" value="DUF6950"/>
</dbReference>
<accession>A0A147GW91</accession>
<reference evidence="2 3" key="1">
    <citation type="journal article" date="2016" name="Front. Microbiol.">
        <title>Genomic Resource of Rice Seed Associated Bacteria.</title>
        <authorList>
            <person name="Midha S."/>
            <person name="Bansal K."/>
            <person name="Sharma S."/>
            <person name="Kumar N."/>
            <person name="Patil P.P."/>
            <person name="Chaudhry V."/>
            <person name="Patil P.B."/>
        </authorList>
    </citation>
    <scope>NUCLEOTIDE SEQUENCE [LARGE SCALE GENOMIC DNA]</scope>
    <source>
        <strain evidence="2 3">NS331</strain>
    </source>
</reference>
<dbReference type="AlphaFoldDB" id="A0A147GW91"/>
<dbReference type="Pfam" id="PF22262">
    <property type="entry name" value="DUF6950"/>
    <property type="match status" value="1"/>
</dbReference>
<dbReference type="Proteomes" id="UP000072741">
    <property type="component" value="Unassembled WGS sequence"/>
</dbReference>
<proteinExistence type="predicted"/>
<dbReference type="EMBL" id="LDSL01000064">
    <property type="protein sequence ID" value="KTT21905.1"/>
    <property type="molecule type" value="Genomic_DNA"/>
</dbReference>
<dbReference type="OrthoDB" id="8563195at2"/>
<evidence type="ECO:0000313" key="2">
    <source>
        <dbReference type="EMBL" id="KTT21905.1"/>
    </source>
</evidence>
<name>A0A147GW91_9BURK</name>
<keyword evidence="3" id="KW-1185">Reference proteome</keyword>
<evidence type="ECO:0000259" key="1">
    <source>
        <dbReference type="Pfam" id="PF22262"/>
    </source>
</evidence>